<dbReference type="SUPFAM" id="SSF74942">
    <property type="entry name" value="YhbC-like, C-terminal domain"/>
    <property type="match status" value="1"/>
</dbReference>
<evidence type="ECO:0000256" key="2">
    <source>
        <dbReference type="ARBA" id="ARBA00022517"/>
    </source>
</evidence>
<dbReference type="OrthoDB" id="9805006at2"/>
<protein>
    <recommendedName>
        <fullName evidence="3">Ribosome maturation factor RimP</fullName>
    </recommendedName>
</protein>
<sequence>MSAKPVDTQPEAERLKKYLEPTVASHELYLEDVEVRIAGQHRTVHVIVDLLEGTGGVDLDRIAEVSRALSEALDQDPGDPGSPYDLEVSSPGVGRPLTEPRHWRRNVGRLVKVNLVQEDNITGRLTGVTEDGIVVVPDLPVKKGMKPKQGEPVEVGFDRIRRGSVEVEFSRPGEPEPEMLDIDDDEAEEA</sequence>
<keyword evidence="8" id="KW-1185">Reference proteome</keyword>
<dbReference type="InterPro" id="IPR035956">
    <property type="entry name" value="RimP_N_sf"/>
</dbReference>
<dbReference type="GO" id="GO:0006412">
    <property type="term" value="P:translation"/>
    <property type="evidence" value="ECO:0007669"/>
    <property type="project" value="TreeGrafter"/>
</dbReference>
<evidence type="ECO:0000256" key="4">
    <source>
        <dbReference type="SAM" id="MobiDB-lite"/>
    </source>
</evidence>
<dbReference type="HAMAP" id="MF_01077">
    <property type="entry name" value="RimP"/>
    <property type="match status" value="1"/>
</dbReference>
<feature type="domain" description="Ribosome maturation factor RimP C-terminal" evidence="6">
    <location>
        <begin position="97"/>
        <end position="169"/>
    </location>
</feature>
<evidence type="ECO:0000313" key="7">
    <source>
        <dbReference type="EMBL" id="GER22541.1"/>
    </source>
</evidence>
<evidence type="ECO:0000256" key="1">
    <source>
        <dbReference type="ARBA" id="ARBA00022490"/>
    </source>
</evidence>
<gene>
    <name evidence="3 7" type="primary">rimP</name>
    <name evidence="7" type="ORF">NCCP1664_10380</name>
</gene>
<dbReference type="EMBL" id="BKDJ01000004">
    <property type="protein sequence ID" value="GER22541.1"/>
    <property type="molecule type" value="Genomic_DNA"/>
</dbReference>
<dbReference type="InterPro" id="IPR028989">
    <property type="entry name" value="RimP_N"/>
</dbReference>
<evidence type="ECO:0000256" key="3">
    <source>
        <dbReference type="HAMAP-Rule" id="MF_01077"/>
    </source>
</evidence>
<dbReference type="SUPFAM" id="SSF75420">
    <property type="entry name" value="YhbC-like, N-terminal domain"/>
    <property type="match status" value="1"/>
</dbReference>
<dbReference type="Gene3D" id="3.30.300.70">
    <property type="entry name" value="RimP-like superfamily, N-terminal"/>
    <property type="match status" value="1"/>
</dbReference>
<reference evidence="7 8" key="1">
    <citation type="submission" date="2019-09" db="EMBL/GenBank/DDBJ databases">
        <title>Arthrobacter zafarii sp. nov., a moderately thermotolerant and halotolerant actinobacterium isolated from Cholistan desert soil of Pakistan.</title>
        <authorList>
            <person name="Amin A."/>
            <person name="Ahmed I."/>
            <person name="Khalid N."/>
            <person name="Schumann P."/>
            <person name="Busse H.J."/>
            <person name="Khan I.U."/>
            <person name="Li S."/>
            <person name="Li W.J."/>
        </authorList>
    </citation>
    <scope>NUCLEOTIDE SEQUENCE [LARGE SCALE GENOMIC DNA]</scope>
    <source>
        <strain evidence="7 8">NCCP-1664</strain>
    </source>
</reference>
<keyword evidence="2 3" id="KW-0690">Ribosome biogenesis</keyword>
<dbReference type="PANTHER" id="PTHR33867:SF1">
    <property type="entry name" value="RIBOSOME MATURATION FACTOR RIMP"/>
    <property type="match status" value="1"/>
</dbReference>
<dbReference type="Pfam" id="PF02576">
    <property type="entry name" value="RimP_N"/>
    <property type="match status" value="1"/>
</dbReference>
<dbReference type="InterPro" id="IPR003728">
    <property type="entry name" value="Ribosome_maturation_RimP"/>
</dbReference>
<dbReference type="GO" id="GO:0000028">
    <property type="term" value="P:ribosomal small subunit assembly"/>
    <property type="evidence" value="ECO:0007669"/>
    <property type="project" value="TreeGrafter"/>
</dbReference>
<dbReference type="GO" id="GO:0005829">
    <property type="term" value="C:cytosol"/>
    <property type="evidence" value="ECO:0007669"/>
    <property type="project" value="TreeGrafter"/>
</dbReference>
<evidence type="ECO:0000259" key="6">
    <source>
        <dbReference type="Pfam" id="PF17384"/>
    </source>
</evidence>
<dbReference type="NCBIfam" id="NF000930">
    <property type="entry name" value="PRK00092.2-2"/>
    <property type="match status" value="1"/>
</dbReference>
<name>A0A5A7NS24_9MICC</name>
<dbReference type="InterPro" id="IPR028998">
    <property type="entry name" value="RimP_C"/>
</dbReference>
<dbReference type="Proteomes" id="UP000325307">
    <property type="component" value="Unassembled WGS sequence"/>
</dbReference>
<evidence type="ECO:0000313" key="8">
    <source>
        <dbReference type="Proteomes" id="UP000325307"/>
    </source>
</evidence>
<accession>A0A5A7NS24</accession>
<comment type="function">
    <text evidence="3">Required for maturation of 30S ribosomal subunits.</text>
</comment>
<feature type="compositionally biased region" description="Acidic residues" evidence="4">
    <location>
        <begin position="175"/>
        <end position="190"/>
    </location>
</feature>
<organism evidence="7 8">
    <name type="scientific">Zafaria cholistanensis</name>
    <dbReference type="NCBI Taxonomy" id="1682741"/>
    <lineage>
        <taxon>Bacteria</taxon>
        <taxon>Bacillati</taxon>
        <taxon>Actinomycetota</taxon>
        <taxon>Actinomycetes</taxon>
        <taxon>Micrococcales</taxon>
        <taxon>Micrococcaceae</taxon>
        <taxon>Zafaria</taxon>
    </lineage>
</organism>
<keyword evidence="1 3" id="KW-0963">Cytoplasm</keyword>
<dbReference type="RefSeq" id="WP_149956183.1">
    <property type="nucleotide sequence ID" value="NZ_BKDJ01000004.1"/>
</dbReference>
<dbReference type="CDD" id="cd01734">
    <property type="entry name" value="YlxS_C"/>
    <property type="match status" value="1"/>
</dbReference>
<evidence type="ECO:0000259" key="5">
    <source>
        <dbReference type="Pfam" id="PF02576"/>
    </source>
</evidence>
<comment type="subcellular location">
    <subcellularLocation>
        <location evidence="3">Cytoplasm</location>
    </subcellularLocation>
</comment>
<dbReference type="PANTHER" id="PTHR33867">
    <property type="entry name" value="RIBOSOME MATURATION FACTOR RIMP"/>
    <property type="match status" value="1"/>
</dbReference>
<feature type="domain" description="Ribosome maturation factor RimP N-terminal" evidence="5">
    <location>
        <begin position="19"/>
        <end position="93"/>
    </location>
</feature>
<dbReference type="AlphaFoldDB" id="A0A5A7NS24"/>
<dbReference type="Pfam" id="PF17384">
    <property type="entry name" value="DUF150_C"/>
    <property type="match status" value="1"/>
</dbReference>
<feature type="region of interest" description="Disordered" evidence="4">
    <location>
        <begin position="168"/>
        <end position="190"/>
    </location>
</feature>
<comment type="caution">
    <text evidence="7">The sequence shown here is derived from an EMBL/GenBank/DDBJ whole genome shotgun (WGS) entry which is preliminary data.</text>
</comment>
<proteinExistence type="inferred from homology"/>
<comment type="similarity">
    <text evidence="3">Belongs to the RimP family.</text>
</comment>
<dbReference type="InterPro" id="IPR036847">
    <property type="entry name" value="RimP_C_sf"/>
</dbReference>